<dbReference type="OrthoDB" id="9148571at2"/>
<name>A0A1I3YAJ8_9HYPH</name>
<dbReference type="EMBL" id="FOSN01000005">
    <property type="protein sequence ID" value="SFK28884.1"/>
    <property type="molecule type" value="Genomic_DNA"/>
</dbReference>
<dbReference type="RefSeq" id="WP_091680624.1">
    <property type="nucleotide sequence ID" value="NZ_FOSN01000005.1"/>
</dbReference>
<dbReference type="Proteomes" id="UP000198755">
    <property type="component" value="Unassembled WGS sequence"/>
</dbReference>
<dbReference type="STRING" id="1612308.SAMN05444581_105128"/>
<evidence type="ECO:0000256" key="1">
    <source>
        <dbReference type="SAM" id="MobiDB-lite"/>
    </source>
</evidence>
<reference evidence="2 3" key="1">
    <citation type="submission" date="2016-10" db="EMBL/GenBank/DDBJ databases">
        <authorList>
            <person name="de Groot N.N."/>
        </authorList>
    </citation>
    <scope>NUCLEOTIDE SEQUENCE [LARGE SCALE GENOMIC DNA]</scope>
    <source>
        <strain evidence="2 3">NE2</strain>
    </source>
</reference>
<feature type="region of interest" description="Disordered" evidence="1">
    <location>
        <begin position="1"/>
        <end position="26"/>
    </location>
</feature>
<sequence length="79" mass="8932">MAAENYTKPKAPAPSGRASALPDFKDPGQMWDYDKYGVRKMMLQPPPEPDDLREVPGFHRTGIHHQNASLKIINRCKIT</sequence>
<keyword evidence="3" id="KW-1185">Reference proteome</keyword>
<proteinExistence type="predicted"/>
<organism evidence="2 3">
    <name type="scientific">Methylocapsa palsarum</name>
    <dbReference type="NCBI Taxonomy" id="1612308"/>
    <lineage>
        <taxon>Bacteria</taxon>
        <taxon>Pseudomonadati</taxon>
        <taxon>Pseudomonadota</taxon>
        <taxon>Alphaproteobacteria</taxon>
        <taxon>Hyphomicrobiales</taxon>
        <taxon>Beijerinckiaceae</taxon>
        <taxon>Methylocapsa</taxon>
    </lineage>
</organism>
<dbReference type="AlphaFoldDB" id="A0A1I3YAJ8"/>
<evidence type="ECO:0000313" key="3">
    <source>
        <dbReference type="Proteomes" id="UP000198755"/>
    </source>
</evidence>
<protein>
    <submittedName>
        <fullName evidence="2">Uncharacterized protein</fullName>
    </submittedName>
</protein>
<evidence type="ECO:0000313" key="2">
    <source>
        <dbReference type="EMBL" id="SFK28884.1"/>
    </source>
</evidence>
<accession>A0A1I3YAJ8</accession>
<gene>
    <name evidence="2" type="ORF">SAMN05444581_105128</name>
</gene>